<proteinExistence type="predicted"/>
<keyword evidence="2" id="KW-1185">Reference proteome</keyword>
<gene>
    <name evidence="1" type="ORF">OPT61_g4956</name>
</gene>
<dbReference type="EMBL" id="JAPHNI010000301">
    <property type="protein sequence ID" value="KAJ8112748.1"/>
    <property type="molecule type" value="Genomic_DNA"/>
</dbReference>
<comment type="caution">
    <text evidence="1">The sequence shown here is derived from an EMBL/GenBank/DDBJ whole genome shotgun (WGS) entry which is preliminary data.</text>
</comment>
<name>A0ACC2IC57_9PLEO</name>
<dbReference type="Proteomes" id="UP001153331">
    <property type="component" value="Unassembled WGS sequence"/>
</dbReference>
<evidence type="ECO:0000313" key="1">
    <source>
        <dbReference type="EMBL" id="KAJ8112748.1"/>
    </source>
</evidence>
<evidence type="ECO:0000313" key="2">
    <source>
        <dbReference type="Proteomes" id="UP001153331"/>
    </source>
</evidence>
<reference evidence="1" key="1">
    <citation type="submission" date="2022-11" db="EMBL/GenBank/DDBJ databases">
        <title>Genome Sequence of Boeremia exigua.</title>
        <authorList>
            <person name="Buettner E."/>
        </authorList>
    </citation>
    <scope>NUCLEOTIDE SEQUENCE</scope>
    <source>
        <strain evidence="1">CU02</strain>
    </source>
</reference>
<protein>
    <submittedName>
        <fullName evidence="1">Uncharacterized protein</fullName>
    </submittedName>
</protein>
<sequence>MERATTPPSNTGPSDTAPPSTPTGATMRVQRNAPVPSTPNHRRRMSTPRTPGANQLTCSSLLDAFTRITVHTAKCSECDLRNKGTMLRCPGCTFQICKPCQDRREKAGRSLAHGTMLSPQVATPGASGSVVRRKPLATVKSVGKGRIEGKDGGEERGAVEKEQAKEKKGKKREAKQKAKPKLKSMPRLEEETPSDDSSDNDFAPDPASPTSNKRRRTELTSKTDDTVEMPSPFLTPADKAKDSTRLGPGGSERTEKPLSEMTIDELLAHHGVNTPENPYQAHLLSRERLVVSNPVMEIPEVVKRGHRPRPTAEEIQKNIQDKVRERTGLPRWPAETDGSE</sequence>
<organism evidence="1 2">
    <name type="scientific">Boeremia exigua</name>
    <dbReference type="NCBI Taxonomy" id="749465"/>
    <lineage>
        <taxon>Eukaryota</taxon>
        <taxon>Fungi</taxon>
        <taxon>Dikarya</taxon>
        <taxon>Ascomycota</taxon>
        <taxon>Pezizomycotina</taxon>
        <taxon>Dothideomycetes</taxon>
        <taxon>Pleosporomycetidae</taxon>
        <taxon>Pleosporales</taxon>
        <taxon>Pleosporineae</taxon>
        <taxon>Didymellaceae</taxon>
        <taxon>Boeremia</taxon>
    </lineage>
</organism>
<accession>A0ACC2IC57</accession>